<dbReference type="GO" id="GO:0031011">
    <property type="term" value="C:Ino80 complex"/>
    <property type="evidence" value="ECO:0007669"/>
    <property type="project" value="InterPro"/>
</dbReference>
<reference evidence="6" key="1">
    <citation type="journal article" date="2021" name="Sci. Adv.">
        <title>The American lobster genome reveals insights on longevity, neural, and immune adaptations.</title>
        <authorList>
            <person name="Polinski J.M."/>
            <person name="Zimin A.V."/>
            <person name="Clark K.F."/>
            <person name="Kohn A.B."/>
            <person name="Sadowski N."/>
            <person name="Timp W."/>
            <person name="Ptitsyn A."/>
            <person name="Khanna P."/>
            <person name="Romanova D.Y."/>
            <person name="Williams P."/>
            <person name="Greenwood S.J."/>
            <person name="Moroz L.L."/>
            <person name="Walt D.R."/>
            <person name="Bodnar A.G."/>
        </authorList>
    </citation>
    <scope>NUCLEOTIDE SEQUENCE</scope>
    <source>
        <strain evidence="6">GMGI-L3</strain>
    </source>
</reference>
<evidence type="ECO:0000256" key="1">
    <source>
        <dbReference type="ARBA" id="ARBA00004123"/>
    </source>
</evidence>
<evidence type="ECO:0000313" key="7">
    <source>
        <dbReference type="Proteomes" id="UP000747542"/>
    </source>
</evidence>
<keyword evidence="7" id="KW-1185">Reference proteome</keyword>
<dbReference type="InterPro" id="IPR029525">
    <property type="entry name" value="INO80C/Ies6"/>
</dbReference>
<comment type="caution">
    <text evidence="6">The sequence shown here is derived from an EMBL/GenBank/DDBJ whole genome shotgun (WGS) entry which is preliminary data.</text>
</comment>
<evidence type="ECO:0000313" key="6">
    <source>
        <dbReference type="EMBL" id="KAG7161713.1"/>
    </source>
</evidence>
<feature type="domain" description="Vps72/YL1 C-terminal" evidence="5">
    <location>
        <begin position="142"/>
        <end position="171"/>
    </location>
</feature>
<dbReference type="SMART" id="SM00993">
    <property type="entry name" value="YL1_C"/>
    <property type="match status" value="1"/>
</dbReference>
<keyword evidence="2" id="KW-0805">Transcription regulation</keyword>
<protein>
    <submittedName>
        <fullName evidence="6">INO80 complex subunit C-like</fullName>
    </submittedName>
</protein>
<organism evidence="6 7">
    <name type="scientific">Homarus americanus</name>
    <name type="common">American lobster</name>
    <dbReference type="NCBI Taxonomy" id="6706"/>
    <lineage>
        <taxon>Eukaryota</taxon>
        <taxon>Metazoa</taxon>
        <taxon>Ecdysozoa</taxon>
        <taxon>Arthropoda</taxon>
        <taxon>Crustacea</taxon>
        <taxon>Multicrustacea</taxon>
        <taxon>Malacostraca</taxon>
        <taxon>Eumalacostraca</taxon>
        <taxon>Eucarida</taxon>
        <taxon>Decapoda</taxon>
        <taxon>Pleocyemata</taxon>
        <taxon>Astacidea</taxon>
        <taxon>Nephropoidea</taxon>
        <taxon>Nephropidae</taxon>
        <taxon>Homarus</taxon>
    </lineage>
</organism>
<evidence type="ECO:0000256" key="2">
    <source>
        <dbReference type="ARBA" id="ARBA00023015"/>
    </source>
</evidence>
<evidence type="ECO:0000256" key="4">
    <source>
        <dbReference type="ARBA" id="ARBA00023242"/>
    </source>
</evidence>
<dbReference type="Pfam" id="PF08265">
    <property type="entry name" value="YL1_C"/>
    <property type="match status" value="1"/>
</dbReference>
<dbReference type="PANTHER" id="PTHR31200">
    <property type="entry name" value="INO80 COMPLEX SUBUNIT C"/>
    <property type="match status" value="1"/>
</dbReference>
<evidence type="ECO:0000259" key="5">
    <source>
        <dbReference type="SMART" id="SM00993"/>
    </source>
</evidence>
<accession>A0A8J5JVD0</accession>
<dbReference type="EMBL" id="JAHLQT010028808">
    <property type="protein sequence ID" value="KAG7161713.1"/>
    <property type="molecule type" value="Genomic_DNA"/>
</dbReference>
<gene>
    <name evidence="6" type="primary">Ino80c-L</name>
    <name evidence="6" type="ORF">Hamer_G007348</name>
</gene>
<evidence type="ECO:0000256" key="3">
    <source>
        <dbReference type="ARBA" id="ARBA00023163"/>
    </source>
</evidence>
<dbReference type="AlphaFoldDB" id="A0A8J5JVD0"/>
<comment type="subcellular location">
    <subcellularLocation>
        <location evidence="1">Nucleus</location>
    </subcellularLocation>
</comment>
<proteinExistence type="predicted"/>
<dbReference type="Proteomes" id="UP000747542">
    <property type="component" value="Unassembled WGS sequence"/>
</dbReference>
<dbReference type="PANTHER" id="PTHR31200:SF1">
    <property type="entry name" value="INO80 COMPLEX SUBUNIT C"/>
    <property type="match status" value="1"/>
</dbReference>
<sequence length="193" mass="21777">MVTTEEVIEEKEEKKVPVHVFKNPEFQHTAFRSSKKRGWRNLKQIISLERTYTWPDDSVHCLHCLRAVARSLHIDAQQIITIGNLNWAHKKYMATIAGYDQNSVTLHPTTVVGYIWVCPPGVKGSIPDSSIDAPPAFTPAKKYSDVSGLPANYTDPLTKLRFADASEFYRVRDLPMDIVNGLLELRKANSIVG</sequence>
<keyword evidence="3" id="KW-0804">Transcription</keyword>
<dbReference type="GO" id="GO:0006338">
    <property type="term" value="P:chromatin remodeling"/>
    <property type="evidence" value="ECO:0007669"/>
    <property type="project" value="InterPro"/>
</dbReference>
<name>A0A8J5JVD0_HOMAM</name>
<dbReference type="InterPro" id="IPR013272">
    <property type="entry name" value="Vps72/YL1_C"/>
</dbReference>
<keyword evidence="4" id="KW-0539">Nucleus</keyword>